<sequence>MEKKMIKCLNTSLPNSDDSSTTGDETGDIPEDVHYSLQKLIKDLAFPAMTYISRYAGAHTLKKLEDHTQDKMIEMLSEHGLNTKLLGTVAITKSAWRKKMSAITGQELQGAVKRKHRHSDVRITVPEEPKQRSRSQGQRQQEGETKSYEFIDDKAEEDNNKQEDQLEADQDQEMVDQRKSYQFRARRQKQVLGRR</sequence>
<dbReference type="EMBL" id="JADNYJ010000083">
    <property type="protein sequence ID" value="KAF8888726.1"/>
    <property type="molecule type" value="Genomic_DNA"/>
</dbReference>
<evidence type="ECO:0000313" key="3">
    <source>
        <dbReference type="Proteomes" id="UP000724874"/>
    </source>
</evidence>
<gene>
    <name evidence="2" type="ORF">CPB84DRAFT_1462937</name>
</gene>
<organism evidence="2 3">
    <name type="scientific">Gymnopilus junonius</name>
    <name type="common">Spectacular rustgill mushroom</name>
    <name type="synonym">Gymnopilus spectabilis subsp. junonius</name>
    <dbReference type="NCBI Taxonomy" id="109634"/>
    <lineage>
        <taxon>Eukaryota</taxon>
        <taxon>Fungi</taxon>
        <taxon>Dikarya</taxon>
        <taxon>Basidiomycota</taxon>
        <taxon>Agaricomycotina</taxon>
        <taxon>Agaricomycetes</taxon>
        <taxon>Agaricomycetidae</taxon>
        <taxon>Agaricales</taxon>
        <taxon>Agaricineae</taxon>
        <taxon>Hymenogastraceae</taxon>
        <taxon>Gymnopilus</taxon>
    </lineage>
</organism>
<feature type="compositionally biased region" description="Basic and acidic residues" evidence="1">
    <location>
        <begin position="141"/>
        <end position="164"/>
    </location>
</feature>
<evidence type="ECO:0000256" key="1">
    <source>
        <dbReference type="SAM" id="MobiDB-lite"/>
    </source>
</evidence>
<accession>A0A9P5NHU1</accession>
<name>A0A9P5NHU1_GYMJU</name>
<keyword evidence="3" id="KW-1185">Reference proteome</keyword>
<reference evidence="2" key="1">
    <citation type="submission" date="2020-11" db="EMBL/GenBank/DDBJ databases">
        <authorList>
            <consortium name="DOE Joint Genome Institute"/>
            <person name="Ahrendt S."/>
            <person name="Riley R."/>
            <person name="Andreopoulos W."/>
            <person name="LaButti K."/>
            <person name="Pangilinan J."/>
            <person name="Ruiz-duenas F.J."/>
            <person name="Barrasa J.M."/>
            <person name="Sanchez-Garcia M."/>
            <person name="Camarero S."/>
            <person name="Miyauchi S."/>
            <person name="Serrano A."/>
            <person name="Linde D."/>
            <person name="Babiker R."/>
            <person name="Drula E."/>
            <person name="Ayuso-Fernandez I."/>
            <person name="Pacheco R."/>
            <person name="Padilla G."/>
            <person name="Ferreira P."/>
            <person name="Barriuso J."/>
            <person name="Kellner H."/>
            <person name="Castanera R."/>
            <person name="Alfaro M."/>
            <person name="Ramirez L."/>
            <person name="Pisabarro A.G."/>
            <person name="Kuo A."/>
            <person name="Tritt A."/>
            <person name="Lipzen A."/>
            <person name="He G."/>
            <person name="Yan M."/>
            <person name="Ng V."/>
            <person name="Cullen D."/>
            <person name="Martin F."/>
            <person name="Rosso M.-N."/>
            <person name="Henrissat B."/>
            <person name="Hibbett D."/>
            <person name="Martinez A.T."/>
            <person name="Grigoriev I.V."/>
        </authorList>
    </citation>
    <scope>NUCLEOTIDE SEQUENCE</scope>
    <source>
        <strain evidence="2">AH 44721</strain>
    </source>
</reference>
<feature type="compositionally biased region" description="Acidic residues" evidence="1">
    <location>
        <begin position="165"/>
        <end position="174"/>
    </location>
</feature>
<proteinExistence type="predicted"/>
<evidence type="ECO:0000313" key="2">
    <source>
        <dbReference type="EMBL" id="KAF8888726.1"/>
    </source>
</evidence>
<protein>
    <submittedName>
        <fullName evidence="2">Uncharacterized protein</fullName>
    </submittedName>
</protein>
<comment type="caution">
    <text evidence="2">The sequence shown here is derived from an EMBL/GenBank/DDBJ whole genome shotgun (WGS) entry which is preliminary data.</text>
</comment>
<feature type="compositionally biased region" description="Basic residues" evidence="1">
    <location>
        <begin position="184"/>
        <end position="195"/>
    </location>
</feature>
<dbReference type="AlphaFoldDB" id="A0A9P5NHU1"/>
<dbReference type="Proteomes" id="UP000724874">
    <property type="component" value="Unassembled WGS sequence"/>
</dbReference>
<feature type="region of interest" description="Disordered" evidence="1">
    <location>
        <begin position="108"/>
        <end position="195"/>
    </location>
</feature>